<dbReference type="PANTHER" id="PTHR10622:SF12">
    <property type="entry name" value="HET DOMAIN-CONTAINING PROTEIN"/>
    <property type="match status" value="1"/>
</dbReference>
<organism evidence="3 4">
    <name type="scientific">Epicoccum nigrum</name>
    <name type="common">Soil fungus</name>
    <name type="synonym">Epicoccum purpurascens</name>
    <dbReference type="NCBI Taxonomy" id="105696"/>
    <lineage>
        <taxon>Eukaryota</taxon>
        <taxon>Fungi</taxon>
        <taxon>Dikarya</taxon>
        <taxon>Ascomycota</taxon>
        <taxon>Pezizomycotina</taxon>
        <taxon>Dothideomycetes</taxon>
        <taxon>Pleosporomycetidae</taxon>
        <taxon>Pleosporales</taxon>
        <taxon>Pleosporineae</taxon>
        <taxon>Didymellaceae</taxon>
        <taxon>Epicoccum</taxon>
    </lineage>
</organism>
<protein>
    <submittedName>
        <fullName evidence="3">Uncharacterized protein</fullName>
    </submittedName>
</protein>
<evidence type="ECO:0000259" key="1">
    <source>
        <dbReference type="Pfam" id="PF06985"/>
    </source>
</evidence>
<dbReference type="PANTHER" id="PTHR10622">
    <property type="entry name" value="HET DOMAIN-CONTAINING PROTEIN"/>
    <property type="match status" value="1"/>
</dbReference>
<dbReference type="InterPro" id="IPR058525">
    <property type="entry name" value="DUF8212"/>
</dbReference>
<dbReference type="Pfam" id="PF26640">
    <property type="entry name" value="DUF8212"/>
    <property type="match status" value="1"/>
</dbReference>
<dbReference type="Pfam" id="PF06985">
    <property type="entry name" value="HET"/>
    <property type="match status" value="1"/>
</dbReference>
<dbReference type="OMA" id="NCERESH"/>
<evidence type="ECO:0000313" key="4">
    <source>
        <dbReference type="Proteomes" id="UP000193240"/>
    </source>
</evidence>
<accession>A0A1Y2LUR6</accession>
<feature type="domain" description="Heterokaryon incompatibility" evidence="1">
    <location>
        <begin position="22"/>
        <end position="105"/>
    </location>
</feature>
<dbReference type="AlphaFoldDB" id="A0A1Y2LUR6"/>
<gene>
    <name evidence="3" type="ORF">B5807_08895</name>
</gene>
<evidence type="ECO:0000259" key="2">
    <source>
        <dbReference type="Pfam" id="PF26640"/>
    </source>
</evidence>
<dbReference type="STRING" id="105696.A0A1Y2LUR6"/>
<dbReference type="Proteomes" id="UP000193240">
    <property type="component" value="Unassembled WGS sequence"/>
</dbReference>
<evidence type="ECO:0000313" key="3">
    <source>
        <dbReference type="EMBL" id="OSS46947.1"/>
    </source>
</evidence>
<dbReference type="InParanoid" id="A0A1Y2LUR6"/>
<feature type="domain" description="DUF8212" evidence="2">
    <location>
        <begin position="227"/>
        <end position="320"/>
    </location>
</feature>
<sequence length="606" mass="70029">MRLINTSTRQFEEFIGNRIPPYAILSHTWEKEEVTFKHYNDGYCENMKGYRKIDKTCKLARDSGIGYAWVDTCCIDKNSSAELTEAINSMYRWYERATICYVYLSDLPVLGDWNDALPRCRWFTRGWTLQELIAPEHISFFNVVWYPMRGAINDTNSKFELAHRLSEITTIDEALLQGRRHLSSYSVAQRMSWASQRITTRAEDGAYCLLGLFGINMPLLYGEENMAFRRLQEEIIRTTDDLSIFAWRLSTDTKGYSKASFQLYDDDEGEDNGDEATFVSGVLAESPCAFASCAAFERTTTEDLLEFSSTNVGLRTRMRMKKIQCSPNSFALVLPLNCERESHTVGLRLRQVGPRQYVRTDPWSLCIVTSLHESLPAEERILLTALPKGQPYSHFLYAPLRWIMPNIRLNVVRIKAGPTITLREIWPPDRFDHEDGLYSVAVESERDFGIIDFSYRMVHKCDQYSIDQELVYSIIIVRQSLLKRRDSSYQYGIVDHKQSSDELVRLRTIMERSGGDKKAFMEVLKVLKVPRVLSVYQETQRSQGPVALLSVESLLSHDKSMARGIRQDLIIKDRIFQRGEAPPIDQRYDWSLDTVDVGREGLYIKF</sequence>
<name>A0A1Y2LUR6_EPING</name>
<keyword evidence="4" id="KW-1185">Reference proteome</keyword>
<dbReference type="EMBL" id="KZ107850">
    <property type="protein sequence ID" value="OSS46947.1"/>
    <property type="molecule type" value="Genomic_DNA"/>
</dbReference>
<proteinExistence type="predicted"/>
<dbReference type="InterPro" id="IPR010730">
    <property type="entry name" value="HET"/>
</dbReference>
<reference evidence="3 4" key="1">
    <citation type="journal article" date="2017" name="Genome Announc.">
        <title>Genome sequence of the saprophytic ascomycete Epicoccum nigrum ICMP 19927 strain isolated from New Zealand.</title>
        <authorList>
            <person name="Fokin M."/>
            <person name="Fleetwood D."/>
            <person name="Weir B.S."/>
            <person name="Villas-Boas S.G."/>
        </authorList>
    </citation>
    <scope>NUCLEOTIDE SEQUENCE [LARGE SCALE GENOMIC DNA]</scope>
    <source>
        <strain evidence="3 4">ICMP 19927</strain>
    </source>
</reference>